<accession>F5XPR1</accession>
<evidence type="ECO:0000313" key="4">
    <source>
        <dbReference type="Proteomes" id="UP000007947"/>
    </source>
</evidence>
<keyword evidence="4" id="KW-1185">Reference proteome</keyword>
<evidence type="ECO:0000256" key="1">
    <source>
        <dbReference type="SAM" id="Phobius"/>
    </source>
</evidence>
<dbReference type="KEGG" id="mph:MLP_13550"/>
<keyword evidence="1" id="KW-1133">Transmembrane helix</keyword>
<dbReference type="Proteomes" id="UP000007947">
    <property type="component" value="Chromosome"/>
</dbReference>
<dbReference type="InterPro" id="IPR005182">
    <property type="entry name" value="YdbS-like_PH"/>
</dbReference>
<dbReference type="STRING" id="1032480.MLP_13550"/>
<feature type="domain" description="YdbS-like PH" evidence="2">
    <location>
        <begin position="77"/>
        <end position="150"/>
    </location>
</feature>
<evidence type="ECO:0000313" key="3">
    <source>
        <dbReference type="EMBL" id="BAK34369.1"/>
    </source>
</evidence>
<name>F5XPR1_MICPN</name>
<feature type="transmembrane region" description="Helical" evidence="1">
    <location>
        <begin position="25"/>
        <end position="47"/>
    </location>
</feature>
<dbReference type="EMBL" id="AP012204">
    <property type="protein sequence ID" value="BAK34369.1"/>
    <property type="molecule type" value="Genomic_DNA"/>
</dbReference>
<keyword evidence="1" id="KW-0812">Transmembrane</keyword>
<keyword evidence="1" id="KW-0472">Membrane</keyword>
<sequence>MGLSAKLLGTQEHVLMHMRTHGKALFWPAIGLIFCGALLGAGAALIPHDYRPVGQFAVAIVVGVLATWWSIIPYLRWRTTTITLTNFRLITRTGILNKTGANVPLARVNDVRFERSLSDRMLGCGTLRVQSAADVRPVVLNDVPDVEDVHLTISELIHGT</sequence>
<proteinExistence type="predicted"/>
<evidence type="ECO:0000259" key="2">
    <source>
        <dbReference type="Pfam" id="PF03703"/>
    </source>
</evidence>
<feature type="transmembrane region" description="Helical" evidence="1">
    <location>
        <begin position="53"/>
        <end position="75"/>
    </location>
</feature>
<dbReference type="eggNOG" id="COG3428">
    <property type="taxonomic scope" value="Bacteria"/>
</dbReference>
<organism evidence="3 4">
    <name type="scientific">Microlunatus phosphovorus (strain ATCC 700054 / DSM 10555 / JCM 9379 / NBRC 101784 / NCIMB 13414 / VKM Ac-1990 / NM-1)</name>
    <dbReference type="NCBI Taxonomy" id="1032480"/>
    <lineage>
        <taxon>Bacteria</taxon>
        <taxon>Bacillati</taxon>
        <taxon>Actinomycetota</taxon>
        <taxon>Actinomycetes</taxon>
        <taxon>Propionibacteriales</taxon>
        <taxon>Propionibacteriaceae</taxon>
        <taxon>Microlunatus</taxon>
    </lineage>
</organism>
<reference evidence="3 4" key="1">
    <citation type="submission" date="2011-05" db="EMBL/GenBank/DDBJ databases">
        <title>Whole genome sequence of Microlunatus phosphovorus NM-1.</title>
        <authorList>
            <person name="Hosoyama A."/>
            <person name="Sasaki K."/>
            <person name="Harada T."/>
            <person name="Igarashi R."/>
            <person name="Kawakoshi A."/>
            <person name="Sasagawa M."/>
            <person name="Fukada J."/>
            <person name="Nakamura S."/>
            <person name="Katano Y."/>
            <person name="Hanada S."/>
            <person name="Kamagata Y."/>
            <person name="Nakamura N."/>
            <person name="Yamazaki S."/>
            <person name="Fujita N."/>
        </authorList>
    </citation>
    <scope>NUCLEOTIDE SEQUENCE [LARGE SCALE GENOMIC DNA]</scope>
    <source>
        <strain evidence="4">ATCC 700054 / DSM 10555 / JCM 9379 / NBRC 101784 / NCIMB 13414 / VKM Ac-1990 / NM-1</strain>
    </source>
</reference>
<gene>
    <name evidence="3" type="ordered locus">MLP_13550</name>
</gene>
<dbReference type="HOGENOM" id="CLU_111473_1_0_11"/>
<dbReference type="PANTHER" id="PTHR37938:SF1">
    <property type="entry name" value="BLL0215 PROTEIN"/>
    <property type="match status" value="1"/>
</dbReference>
<dbReference type="Pfam" id="PF03703">
    <property type="entry name" value="bPH_2"/>
    <property type="match status" value="1"/>
</dbReference>
<dbReference type="PANTHER" id="PTHR37938">
    <property type="entry name" value="BLL0215 PROTEIN"/>
    <property type="match status" value="1"/>
</dbReference>
<dbReference type="AlphaFoldDB" id="F5XPR1"/>
<protein>
    <recommendedName>
        <fullName evidence="2">YdbS-like PH domain-containing protein</fullName>
    </recommendedName>
</protein>